<name>A0A383VLA8_TETOB</name>
<keyword evidence="3" id="KW-1185">Reference proteome</keyword>
<evidence type="ECO:0000313" key="2">
    <source>
        <dbReference type="EMBL" id="SZX65176.1"/>
    </source>
</evidence>
<dbReference type="GO" id="GO:0016020">
    <property type="term" value="C:membrane"/>
    <property type="evidence" value="ECO:0007669"/>
    <property type="project" value="UniProtKB-SubCell"/>
</dbReference>
<dbReference type="OrthoDB" id="2014299at2759"/>
<proteinExistence type="predicted"/>
<organism evidence="2 3">
    <name type="scientific">Tetradesmus obliquus</name>
    <name type="common">Green alga</name>
    <name type="synonym">Acutodesmus obliquus</name>
    <dbReference type="NCBI Taxonomy" id="3088"/>
    <lineage>
        <taxon>Eukaryota</taxon>
        <taxon>Viridiplantae</taxon>
        <taxon>Chlorophyta</taxon>
        <taxon>core chlorophytes</taxon>
        <taxon>Chlorophyceae</taxon>
        <taxon>CS clade</taxon>
        <taxon>Sphaeropleales</taxon>
        <taxon>Scenedesmaceae</taxon>
        <taxon>Tetradesmus</taxon>
    </lineage>
</organism>
<protein>
    <submittedName>
        <fullName evidence="2">Uncharacterized protein</fullName>
    </submittedName>
</protein>
<comment type="subcellular location">
    <subcellularLocation>
        <location evidence="1">Membrane</location>
        <topology evidence="1">Multi-pass membrane protein</topology>
    </subcellularLocation>
</comment>
<accession>A0A383VLA8</accession>
<dbReference type="STRING" id="3088.A0A383VLA8"/>
<evidence type="ECO:0000313" key="3">
    <source>
        <dbReference type="Proteomes" id="UP000256970"/>
    </source>
</evidence>
<dbReference type="Proteomes" id="UP000256970">
    <property type="component" value="Unassembled WGS sequence"/>
</dbReference>
<dbReference type="Pfam" id="PF14159">
    <property type="entry name" value="CAAD"/>
    <property type="match status" value="1"/>
</dbReference>
<evidence type="ECO:0000256" key="1">
    <source>
        <dbReference type="ARBA" id="ARBA00004141"/>
    </source>
</evidence>
<dbReference type="InterPro" id="IPR033344">
    <property type="entry name" value="CURT1"/>
</dbReference>
<dbReference type="PANTHER" id="PTHR33222">
    <property type="match status" value="1"/>
</dbReference>
<dbReference type="PANTHER" id="PTHR33222:SF4">
    <property type="entry name" value="PROTEIN CURVATURE THYLAKOID 1A, CHLOROPLASTIC"/>
    <property type="match status" value="1"/>
</dbReference>
<dbReference type="EMBL" id="FNXT01000565">
    <property type="protein sequence ID" value="SZX65176.1"/>
    <property type="molecule type" value="Genomic_DNA"/>
</dbReference>
<sequence>MALTARCSALRTGATVRPARLACSAVPRPVLPQRRGVVARAQDTEQTVEVDQMVKDLQEKWDKVENKTTVVAYGVGGIVLIWFSSTLVTALNGIPLLPKFMELVGLGYTSWFIYRYLLFKSSREELVKDVDELKKKITGEGDASASFAEAKSAAQKAVSNTVGSVRRAVDDD</sequence>
<gene>
    <name evidence="2" type="ORF">BQ4739_LOCUS5626</name>
</gene>
<dbReference type="AlphaFoldDB" id="A0A383VLA8"/>
<dbReference type="GO" id="GO:0009579">
    <property type="term" value="C:thylakoid"/>
    <property type="evidence" value="ECO:0007669"/>
    <property type="project" value="InterPro"/>
</dbReference>
<reference evidence="2 3" key="1">
    <citation type="submission" date="2016-10" db="EMBL/GenBank/DDBJ databases">
        <authorList>
            <person name="Cai Z."/>
        </authorList>
    </citation>
    <scope>NUCLEOTIDE SEQUENCE [LARGE SCALE GENOMIC DNA]</scope>
</reference>
<dbReference type="InterPro" id="IPR025564">
    <property type="entry name" value="CAAD_dom"/>
</dbReference>